<dbReference type="Pfam" id="PF05970">
    <property type="entry name" value="PIF1"/>
    <property type="match status" value="1"/>
</dbReference>
<comment type="cofactor">
    <cofactor evidence="13">
        <name>Mg(2+)</name>
        <dbReference type="ChEBI" id="CHEBI:18420"/>
    </cofactor>
</comment>
<evidence type="ECO:0000313" key="17">
    <source>
        <dbReference type="Proteomes" id="UP001159042"/>
    </source>
</evidence>
<keyword evidence="5 13" id="KW-0067">ATP-binding</keyword>
<dbReference type="InterPro" id="IPR051055">
    <property type="entry name" value="PIF1_helicase"/>
</dbReference>
<evidence type="ECO:0000256" key="10">
    <source>
        <dbReference type="ARBA" id="ARBA00023235"/>
    </source>
</evidence>
<comment type="subcellular location">
    <subcellularLocation>
        <location evidence="13">Nucleus</location>
    </subcellularLocation>
    <subcellularLocation>
        <location evidence="13">Mitochondrion</location>
    </subcellularLocation>
</comment>
<dbReference type="InterPro" id="IPR027417">
    <property type="entry name" value="P-loop_NTPase"/>
</dbReference>
<dbReference type="GO" id="GO:0016787">
    <property type="term" value="F:hydrolase activity"/>
    <property type="evidence" value="ECO:0007669"/>
    <property type="project" value="UniProtKB-KW"/>
</dbReference>
<dbReference type="CDD" id="cd18037">
    <property type="entry name" value="DEXSc_Pif1_like"/>
    <property type="match status" value="1"/>
</dbReference>
<dbReference type="Gene3D" id="3.40.50.300">
    <property type="entry name" value="P-loop containing nucleotide triphosphate hydrolases"/>
    <property type="match status" value="2"/>
</dbReference>
<dbReference type="GO" id="GO:0005739">
    <property type="term" value="C:mitochondrion"/>
    <property type="evidence" value="ECO:0007669"/>
    <property type="project" value="UniProtKB-SubCell"/>
</dbReference>
<dbReference type="InterPro" id="IPR048293">
    <property type="entry name" value="PIF1_RRM3_pfh1"/>
</dbReference>
<gene>
    <name evidence="13" type="primary">PIF1</name>
    <name evidence="16" type="ORF">NQ315_001769</name>
</gene>
<keyword evidence="7 13" id="KW-0496">Mitochondrion</keyword>
<dbReference type="PANTHER" id="PTHR47642">
    <property type="entry name" value="ATP-DEPENDENT DNA HELICASE"/>
    <property type="match status" value="1"/>
</dbReference>
<evidence type="ECO:0000256" key="1">
    <source>
        <dbReference type="ARBA" id="ARBA00022741"/>
    </source>
</evidence>
<dbReference type="AlphaFoldDB" id="A0AAV8W9F1"/>
<keyword evidence="2 13" id="KW-0227">DNA damage</keyword>
<feature type="domain" description="AAA+ ATPase" evidence="15">
    <location>
        <begin position="206"/>
        <end position="352"/>
    </location>
</feature>
<dbReference type="FunFam" id="3.40.50.300:FF:000805">
    <property type="entry name" value="ATP-dependent DNA helicase PIF1"/>
    <property type="match status" value="1"/>
</dbReference>
<reference evidence="16 17" key="1">
    <citation type="journal article" date="2023" name="Insect Mol. Biol.">
        <title>Genome sequencing provides insights into the evolution of gene families encoding plant cell wall-degrading enzymes in longhorned beetles.</title>
        <authorList>
            <person name="Shin N.R."/>
            <person name="Okamura Y."/>
            <person name="Kirsch R."/>
            <person name="Pauchet Y."/>
        </authorList>
    </citation>
    <scope>NUCLEOTIDE SEQUENCE [LARGE SCALE GENOMIC DNA]</scope>
    <source>
        <strain evidence="16">EAD_L_NR</strain>
    </source>
</reference>
<dbReference type="InterPro" id="IPR003593">
    <property type="entry name" value="AAA+_ATPase"/>
</dbReference>
<evidence type="ECO:0000256" key="2">
    <source>
        <dbReference type="ARBA" id="ARBA00022763"/>
    </source>
</evidence>
<dbReference type="CDD" id="cd18809">
    <property type="entry name" value="SF1_C_RecD"/>
    <property type="match status" value="1"/>
</dbReference>
<evidence type="ECO:0000256" key="3">
    <source>
        <dbReference type="ARBA" id="ARBA00022801"/>
    </source>
</evidence>
<comment type="subunit">
    <text evidence="12">Monomer. Interacts with telomerase.</text>
</comment>
<evidence type="ECO:0000256" key="5">
    <source>
        <dbReference type="ARBA" id="ARBA00022840"/>
    </source>
</evidence>
<comment type="similarity">
    <text evidence="13">Belongs to the helicase family. PIF1 subfamily.</text>
</comment>
<dbReference type="SUPFAM" id="SSF52540">
    <property type="entry name" value="P-loop containing nucleoside triphosphate hydrolases"/>
    <property type="match status" value="2"/>
</dbReference>
<dbReference type="GO" id="GO:0005524">
    <property type="term" value="F:ATP binding"/>
    <property type="evidence" value="ECO:0007669"/>
    <property type="project" value="UniProtKB-UniRule"/>
</dbReference>
<dbReference type="GO" id="GO:0043139">
    <property type="term" value="F:5'-3' DNA helicase activity"/>
    <property type="evidence" value="ECO:0007669"/>
    <property type="project" value="UniProtKB-UniRule"/>
</dbReference>
<keyword evidence="3 13" id="KW-0378">Hydrolase</keyword>
<evidence type="ECO:0000256" key="7">
    <source>
        <dbReference type="ARBA" id="ARBA00023128"/>
    </source>
</evidence>
<comment type="caution">
    <text evidence="16">The sequence shown here is derived from an EMBL/GenBank/DDBJ whole genome shotgun (WGS) entry which is preliminary data.</text>
</comment>
<evidence type="ECO:0000259" key="15">
    <source>
        <dbReference type="SMART" id="SM00382"/>
    </source>
</evidence>
<accession>A0AAV8W9F1</accession>
<dbReference type="Proteomes" id="UP001159042">
    <property type="component" value="Unassembled WGS sequence"/>
</dbReference>
<feature type="DNA-binding region" evidence="13">
    <location>
        <begin position="566"/>
        <end position="585"/>
    </location>
</feature>
<dbReference type="EC" id="5.6.2.3" evidence="13"/>
<dbReference type="FunFam" id="3.40.50.300:FF:003367">
    <property type="entry name" value="ATP-dependent DNA helicase PIF1"/>
    <property type="match status" value="1"/>
</dbReference>
<dbReference type="EMBL" id="JANEYG010000005">
    <property type="protein sequence ID" value="KAJ8923214.1"/>
    <property type="molecule type" value="Genomic_DNA"/>
</dbReference>
<sequence>MSTNDGLLCCAVNVEWFNKQGVVQRKVAHKKGNLRLIRDDQRNIFVEISSEKSSPLKLPLKGISVHKKFMNEGKASIKFQPLDCTLYLSNAPPGQLLSFLRTMFVKMTGEKNAPNANTSLRTQLLSGKTKQFEEISPVTNTEMDKARAKASKGSDTTPSPSAVKKRKIERDDSVKPPAAKKLYSSSPIPNEPLDLEQQEVLDACLSGRNVFFTGSAGTGKSYLLKRIIGGLPPDVTTATASTGVAACHIGGITLHQFAGIGNGEATLERSIELASKPPTVSIWRKCKHLIIDEISMVDGEFFEKIEQVARRVRRNEKPFGGIQLILCGDFFQLPPVTRPKIGEKKAPLPRFCFKTKAWENCRLTTFELKKVHRQNDERFISILNRIRTGRVDQEVTDALAATAKQKIEQGDILATMLCSHTKDADITNETKLKALPGEPQVFEAQDAVPGTSKQLDQQTPVPSKLELKIGAQVMLLKNINVVSGLVNGARGVVKAFRDGLPVVQFRNKKEYLARHERWVIKTANGGSLARKQVPLKLAWAFSIHKSQGLTLDCVEMSLNRVFEAGQAYVALSRAQSLETLRVLDFKPTQVWANPDVLQFYRNMEQTRIVPLGPVNRQNVVKKDGKKRGTLAKSKLFEKPLVTIS</sequence>
<keyword evidence="10 13" id="KW-0413">Isomerase</keyword>
<feature type="binding site" evidence="13">
    <location>
        <begin position="214"/>
        <end position="221"/>
    </location>
    <ligand>
        <name>ATP</name>
        <dbReference type="ChEBI" id="CHEBI:30616"/>
    </ligand>
</feature>
<dbReference type="SMART" id="SM00382">
    <property type="entry name" value="AAA"/>
    <property type="match status" value="1"/>
</dbReference>
<dbReference type="InterPro" id="IPR057437">
    <property type="entry name" value="PIF1/LRR1_PH"/>
</dbReference>
<evidence type="ECO:0000256" key="13">
    <source>
        <dbReference type="HAMAP-Rule" id="MF_03176"/>
    </source>
</evidence>
<evidence type="ECO:0000256" key="4">
    <source>
        <dbReference type="ARBA" id="ARBA00022806"/>
    </source>
</evidence>
<keyword evidence="8 13" id="KW-0233">DNA recombination</keyword>
<evidence type="ECO:0000256" key="9">
    <source>
        <dbReference type="ARBA" id="ARBA00023204"/>
    </source>
</evidence>
<protein>
    <recommendedName>
        <fullName evidence="13">ATP-dependent DNA helicase PIF1</fullName>
        <ecNumber evidence="13">5.6.2.3</ecNumber>
    </recommendedName>
    <alternativeName>
        <fullName evidence="13">DNA 5'-3' helicase PIF1</fullName>
    </alternativeName>
    <alternativeName>
        <fullName evidence="13">DNA repair and recombination helicase PIF1</fullName>
    </alternativeName>
</protein>
<evidence type="ECO:0000256" key="14">
    <source>
        <dbReference type="SAM" id="MobiDB-lite"/>
    </source>
</evidence>
<evidence type="ECO:0000313" key="16">
    <source>
        <dbReference type="EMBL" id="KAJ8923214.1"/>
    </source>
</evidence>
<evidence type="ECO:0000256" key="12">
    <source>
        <dbReference type="ARBA" id="ARBA00065873"/>
    </source>
</evidence>
<name>A0AAV8W9F1_9CUCU</name>
<dbReference type="GO" id="GO:0000723">
    <property type="term" value="P:telomere maintenance"/>
    <property type="evidence" value="ECO:0007669"/>
    <property type="project" value="InterPro"/>
</dbReference>
<organism evidence="16 17">
    <name type="scientific">Exocentrus adspersus</name>
    <dbReference type="NCBI Taxonomy" id="1586481"/>
    <lineage>
        <taxon>Eukaryota</taxon>
        <taxon>Metazoa</taxon>
        <taxon>Ecdysozoa</taxon>
        <taxon>Arthropoda</taxon>
        <taxon>Hexapoda</taxon>
        <taxon>Insecta</taxon>
        <taxon>Pterygota</taxon>
        <taxon>Neoptera</taxon>
        <taxon>Endopterygota</taxon>
        <taxon>Coleoptera</taxon>
        <taxon>Polyphaga</taxon>
        <taxon>Cucujiformia</taxon>
        <taxon>Chrysomeloidea</taxon>
        <taxon>Cerambycidae</taxon>
        <taxon>Lamiinae</taxon>
        <taxon>Acanthocinini</taxon>
        <taxon>Exocentrus</taxon>
    </lineage>
</organism>
<keyword evidence="4 13" id="KW-0347">Helicase</keyword>
<dbReference type="GO" id="GO:0005634">
    <property type="term" value="C:nucleus"/>
    <property type="evidence" value="ECO:0007669"/>
    <property type="project" value="UniProtKB-SubCell"/>
</dbReference>
<dbReference type="GO" id="GO:0006310">
    <property type="term" value="P:DNA recombination"/>
    <property type="evidence" value="ECO:0007669"/>
    <property type="project" value="UniProtKB-UniRule"/>
</dbReference>
<keyword evidence="11 13" id="KW-0539">Nucleus</keyword>
<dbReference type="InterPro" id="IPR010285">
    <property type="entry name" value="DNA_helicase_pif1-like_DEAD"/>
</dbReference>
<comment type="function">
    <text evidence="13">DNA-dependent ATPase and 5'-3' DNA helicase required for the maintenance of both mitochondrial and nuclear genome stability.</text>
</comment>
<dbReference type="GO" id="GO:0003677">
    <property type="term" value="F:DNA binding"/>
    <property type="evidence" value="ECO:0007669"/>
    <property type="project" value="UniProtKB-KW"/>
</dbReference>
<evidence type="ECO:0000256" key="6">
    <source>
        <dbReference type="ARBA" id="ARBA00023125"/>
    </source>
</evidence>
<evidence type="ECO:0000256" key="8">
    <source>
        <dbReference type="ARBA" id="ARBA00023172"/>
    </source>
</evidence>
<comment type="catalytic activity">
    <reaction evidence="13">
        <text>ATP + H2O = ADP + phosphate + H(+)</text>
        <dbReference type="Rhea" id="RHEA:13065"/>
        <dbReference type="ChEBI" id="CHEBI:15377"/>
        <dbReference type="ChEBI" id="CHEBI:15378"/>
        <dbReference type="ChEBI" id="CHEBI:30616"/>
        <dbReference type="ChEBI" id="CHEBI:43474"/>
        <dbReference type="ChEBI" id="CHEBI:456216"/>
        <dbReference type="EC" id="5.6.2.3"/>
    </reaction>
</comment>
<keyword evidence="17" id="KW-1185">Reference proteome</keyword>
<dbReference type="PANTHER" id="PTHR47642:SF7">
    <property type="entry name" value="ATP-DEPENDENT DNA HELICASE PIF1"/>
    <property type="match status" value="1"/>
</dbReference>
<evidence type="ECO:0000256" key="11">
    <source>
        <dbReference type="ARBA" id="ARBA00023242"/>
    </source>
</evidence>
<keyword evidence="1 13" id="KW-0547">Nucleotide-binding</keyword>
<keyword evidence="9 13" id="KW-0234">DNA repair</keyword>
<feature type="region of interest" description="Disordered" evidence="14">
    <location>
        <begin position="131"/>
        <end position="191"/>
    </location>
</feature>
<dbReference type="Pfam" id="PF21530">
    <property type="entry name" value="Pif1_2B_dom"/>
    <property type="match status" value="1"/>
</dbReference>
<proteinExistence type="inferred from homology"/>
<dbReference type="InterPro" id="IPR049163">
    <property type="entry name" value="Pif1-like_2B_dom"/>
</dbReference>
<dbReference type="HAMAP" id="MF_03176">
    <property type="entry name" value="PIF1"/>
    <property type="match status" value="1"/>
</dbReference>
<dbReference type="GO" id="GO:0006281">
    <property type="term" value="P:DNA repair"/>
    <property type="evidence" value="ECO:0007669"/>
    <property type="project" value="UniProtKB-UniRule"/>
</dbReference>
<dbReference type="Pfam" id="PF25344">
    <property type="entry name" value="PH_LRR1"/>
    <property type="match status" value="1"/>
</dbReference>
<keyword evidence="6 13" id="KW-0238">DNA-binding</keyword>